<sequence>MNNSIKLNEAFDEIYNYTHMWNWGPDWEVLRKVYLTFPNSYSVLTPFAYSYLEELIRSTTSEYGRELINTDGTLKKFRRVGTKLIDLAIEENKDSKPKYVAILPEIKSYFIQSEPTNIGDNRHSVAHGYMHPRFWDQESFEKLIFDIAKLSKYAGF</sequence>
<protein>
    <recommendedName>
        <fullName evidence="3">DUF4209 domain-containing protein</fullName>
    </recommendedName>
</protein>
<comment type="caution">
    <text evidence="1">The sequence shown here is derived from an EMBL/GenBank/DDBJ whole genome shotgun (WGS) entry which is preliminary data.</text>
</comment>
<accession>A0A840TL17</accession>
<name>A0A840TL17_9BACT</name>
<dbReference type="RefSeq" id="WP_184170707.1">
    <property type="nucleotide sequence ID" value="NZ_JACHGF010000001.1"/>
</dbReference>
<dbReference type="EMBL" id="JACHGF010000001">
    <property type="protein sequence ID" value="MBB5282487.1"/>
    <property type="molecule type" value="Genomic_DNA"/>
</dbReference>
<evidence type="ECO:0008006" key="3">
    <source>
        <dbReference type="Google" id="ProtNLM"/>
    </source>
</evidence>
<evidence type="ECO:0000313" key="2">
    <source>
        <dbReference type="Proteomes" id="UP000557307"/>
    </source>
</evidence>
<proteinExistence type="predicted"/>
<reference evidence="1 2" key="1">
    <citation type="submission" date="2020-08" db="EMBL/GenBank/DDBJ databases">
        <title>Genomic Encyclopedia of Type Strains, Phase IV (KMG-IV): sequencing the most valuable type-strain genomes for metagenomic binning, comparative biology and taxonomic classification.</title>
        <authorList>
            <person name="Goeker M."/>
        </authorList>
    </citation>
    <scope>NUCLEOTIDE SEQUENCE [LARGE SCALE GENOMIC DNA]</scope>
    <source>
        <strain evidence="1 2">DSM 105074</strain>
    </source>
</reference>
<dbReference type="Proteomes" id="UP000557307">
    <property type="component" value="Unassembled WGS sequence"/>
</dbReference>
<gene>
    <name evidence="1" type="ORF">HNQ92_000608</name>
</gene>
<keyword evidence="2" id="KW-1185">Reference proteome</keyword>
<evidence type="ECO:0000313" key="1">
    <source>
        <dbReference type="EMBL" id="MBB5282487.1"/>
    </source>
</evidence>
<organism evidence="1 2">
    <name type="scientific">Rhabdobacter roseus</name>
    <dbReference type="NCBI Taxonomy" id="1655419"/>
    <lineage>
        <taxon>Bacteria</taxon>
        <taxon>Pseudomonadati</taxon>
        <taxon>Bacteroidota</taxon>
        <taxon>Cytophagia</taxon>
        <taxon>Cytophagales</taxon>
        <taxon>Cytophagaceae</taxon>
        <taxon>Rhabdobacter</taxon>
    </lineage>
</organism>
<dbReference type="AlphaFoldDB" id="A0A840TL17"/>